<dbReference type="Proteomes" id="UP000230214">
    <property type="component" value="Unassembled WGS sequence"/>
</dbReference>
<proteinExistence type="predicted"/>
<evidence type="ECO:0008006" key="3">
    <source>
        <dbReference type="Google" id="ProtNLM"/>
    </source>
</evidence>
<dbReference type="InterPro" id="IPR029057">
    <property type="entry name" value="PRTase-like"/>
</dbReference>
<name>A0A2H0RAY7_UNCKA</name>
<dbReference type="CDD" id="cd06223">
    <property type="entry name" value="PRTases_typeI"/>
    <property type="match status" value="1"/>
</dbReference>
<organism evidence="1 2">
    <name type="scientific">candidate division WWE3 bacterium CG10_big_fil_rev_8_21_14_0_10_32_10</name>
    <dbReference type="NCBI Taxonomy" id="1975090"/>
    <lineage>
        <taxon>Bacteria</taxon>
        <taxon>Katanobacteria</taxon>
    </lineage>
</organism>
<dbReference type="Gene3D" id="3.40.50.2020">
    <property type="match status" value="1"/>
</dbReference>
<reference evidence="1 2" key="1">
    <citation type="submission" date="2017-09" db="EMBL/GenBank/DDBJ databases">
        <title>Depth-based differentiation of microbial function through sediment-hosted aquifers and enrichment of novel symbionts in the deep terrestrial subsurface.</title>
        <authorList>
            <person name="Probst A.J."/>
            <person name="Ladd B."/>
            <person name="Jarett J.K."/>
            <person name="Geller-Mcgrath D.E."/>
            <person name="Sieber C.M."/>
            <person name="Emerson J.B."/>
            <person name="Anantharaman K."/>
            <person name="Thomas B.C."/>
            <person name="Malmstrom R."/>
            <person name="Stieglmeier M."/>
            <person name="Klingl A."/>
            <person name="Woyke T."/>
            <person name="Ryan C.M."/>
            <person name="Banfield J.F."/>
        </authorList>
    </citation>
    <scope>NUCLEOTIDE SEQUENCE [LARGE SCALE GENOMIC DNA]</scope>
    <source>
        <strain evidence="1">CG10_big_fil_rev_8_21_14_0_10_32_10</strain>
    </source>
</reference>
<dbReference type="EMBL" id="PCXU01000020">
    <property type="protein sequence ID" value="PIR43516.1"/>
    <property type="molecule type" value="Genomic_DNA"/>
</dbReference>
<evidence type="ECO:0000313" key="1">
    <source>
        <dbReference type="EMBL" id="PIR43516.1"/>
    </source>
</evidence>
<evidence type="ECO:0000313" key="2">
    <source>
        <dbReference type="Proteomes" id="UP000230214"/>
    </source>
</evidence>
<accession>A0A2H0RAY7</accession>
<sequence>MPDKNIDSILALDEIAPTIPQRENGEPKNDRYSQLLDRSDYENIEKQMMSEFGFNWGYLDYTMTREADINETAYMLPGTLRLISQIVNVADTKNPYDSIVFLDKSARPSAYLFLLLVKKMKESHLIEQGIQFPKIKFMDIGKTDDPWKFDSPEAASLMREKLPPKEIAPKGETSRVLIVDEFMDTGKTLKNAVRVFKDTYGVDAEGTYQFDAKKGPFWYRNNNKKLVEDANINEYVRNFLSLPLEELRRQGYNIQDLESFKYLSNKLPKPAFTDIYYKRIDDISKNIETTSENLNSILKQSGIEPTKEMLTHISVIAKTNIRILPEGIYDYYKTAGGRFAVAERGDRKRSFELRKMIERVSSLVVERMKQNDK</sequence>
<comment type="caution">
    <text evidence="1">The sequence shown here is derived from an EMBL/GenBank/DDBJ whole genome shotgun (WGS) entry which is preliminary data.</text>
</comment>
<protein>
    <recommendedName>
        <fullName evidence="3">Phosphoribosyltransferase domain-containing protein</fullName>
    </recommendedName>
</protein>
<dbReference type="InterPro" id="IPR000836">
    <property type="entry name" value="PRTase_dom"/>
</dbReference>
<dbReference type="SUPFAM" id="SSF53271">
    <property type="entry name" value="PRTase-like"/>
    <property type="match status" value="1"/>
</dbReference>
<dbReference type="AlphaFoldDB" id="A0A2H0RAY7"/>
<gene>
    <name evidence="1" type="ORF">COV24_02285</name>
</gene>